<dbReference type="GO" id="GO:0016705">
    <property type="term" value="F:oxidoreductase activity, acting on paired donors, with incorporation or reduction of molecular oxygen"/>
    <property type="evidence" value="ECO:0007669"/>
    <property type="project" value="UniProtKB-ARBA"/>
</dbReference>
<proteinExistence type="predicted"/>
<dbReference type="InterPro" id="IPR044043">
    <property type="entry name" value="VanA_C_cat"/>
</dbReference>
<dbReference type="PROSITE" id="PS51296">
    <property type="entry name" value="RIESKE"/>
    <property type="match status" value="1"/>
</dbReference>
<dbReference type="Proteomes" id="UP000231057">
    <property type="component" value="Chromosome"/>
</dbReference>
<dbReference type="EMBL" id="CP018092">
    <property type="protein sequence ID" value="ATS18226.1"/>
    <property type="molecule type" value="Genomic_DNA"/>
</dbReference>
<protein>
    <submittedName>
        <fullName evidence="7">2Fe-2S ferredoxin</fullName>
    </submittedName>
</protein>
<dbReference type="Pfam" id="PF00355">
    <property type="entry name" value="Rieske"/>
    <property type="match status" value="1"/>
</dbReference>
<evidence type="ECO:0000259" key="6">
    <source>
        <dbReference type="PROSITE" id="PS51296"/>
    </source>
</evidence>
<keyword evidence="3" id="KW-0560">Oxidoreductase</keyword>
<accession>A0A2D2Q161</accession>
<keyword evidence="2" id="KW-0479">Metal-binding</keyword>
<dbReference type="SUPFAM" id="SSF50022">
    <property type="entry name" value="ISP domain"/>
    <property type="match status" value="1"/>
</dbReference>
<dbReference type="PANTHER" id="PTHR21266">
    <property type="entry name" value="IRON-SULFUR DOMAIN CONTAINING PROTEIN"/>
    <property type="match status" value="1"/>
</dbReference>
<dbReference type="InterPro" id="IPR036922">
    <property type="entry name" value="Rieske_2Fe-2S_sf"/>
</dbReference>
<reference evidence="8" key="2">
    <citation type="journal article" date="2022" name="Front. Microbiol.">
        <title>Comparative Genomic Analysis Revealed Distinct Molecular Components and Organization of CO2-Concentrating Mechanism in Thermophilic Cyanobacteria.</title>
        <authorList>
            <person name="Tang J."/>
            <person name="Zhou H."/>
            <person name="Yao D."/>
            <person name="Riaz S."/>
            <person name="You D."/>
            <person name="Klepacz-Smolka A."/>
            <person name="Daroch M."/>
        </authorList>
    </citation>
    <scope>NUCLEOTIDE SEQUENCE [LARGE SCALE GENOMIC DNA]</scope>
    <source>
        <strain evidence="8">PCC 6715</strain>
    </source>
</reference>
<feature type="domain" description="Rieske" evidence="6">
    <location>
        <begin position="22"/>
        <end position="127"/>
    </location>
</feature>
<evidence type="ECO:0000256" key="3">
    <source>
        <dbReference type="ARBA" id="ARBA00023002"/>
    </source>
</evidence>
<gene>
    <name evidence="7" type="ORF">BRW62_05050</name>
</gene>
<dbReference type="Gene3D" id="3.90.380.10">
    <property type="entry name" value="Naphthalene 1,2-dioxygenase Alpha Subunit, Chain A, domain 1"/>
    <property type="match status" value="1"/>
</dbReference>
<sequence>MNTPSTTVSLHDFGNFLRDIWYFGLPSADLKPKQFKAKVILGEPILFGRTSDGTPFALRNLCPHRGIPLHYGHFEGDEVICPYHGWRFNRHGQCTLIPSLTSDSDVDPKQFGVLSYPVREAQGNLWIYMPAKDRQAPEPALEVPLVPGFSATTQPQAVQKFIFPGHLDQVFINFMDPAHAPFVHGAWWWRTRGKLFEKAKTFDPSPYGFTMRRHPLLRKSWAHHILGGHPEVEIIYRLPGIRIETNYTDRHTFCFLITLTPINEHQTELTSIFYWTFPWLAPLKPLLAPFAREFINQDLRIVAKQSEGLAYNPPLTLIKEADNQAKWYYQIKREYAKAIQEGREFVNPMKTQVLRWR</sequence>
<evidence type="ECO:0000256" key="5">
    <source>
        <dbReference type="ARBA" id="ARBA00023014"/>
    </source>
</evidence>
<dbReference type="CDD" id="cd03469">
    <property type="entry name" value="Rieske_RO_Alpha_N"/>
    <property type="match status" value="1"/>
</dbReference>
<organism evidence="7 8">
    <name type="scientific">Parathermosynechococcus lividus PCC 6715</name>
    <dbReference type="NCBI Taxonomy" id="1917166"/>
    <lineage>
        <taxon>Bacteria</taxon>
        <taxon>Bacillati</taxon>
        <taxon>Cyanobacteriota</taxon>
        <taxon>Cyanophyceae</taxon>
        <taxon>Acaryochloridales</taxon>
        <taxon>Thermosynechococcaceae</taxon>
        <taxon>Parathermosynechococcus</taxon>
    </lineage>
</organism>
<dbReference type="GO" id="GO:0051537">
    <property type="term" value="F:2 iron, 2 sulfur cluster binding"/>
    <property type="evidence" value="ECO:0007669"/>
    <property type="project" value="UniProtKB-KW"/>
</dbReference>
<dbReference type="RefSeq" id="WP_099798574.1">
    <property type="nucleotide sequence ID" value="NZ_CP018092.1"/>
</dbReference>
<dbReference type="InterPro" id="IPR050584">
    <property type="entry name" value="Cholesterol_7-desaturase"/>
</dbReference>
<dbReference type="GO" id="GO:0004497">
    <property type="term" value="F:monooxygenase activity"/>
    <property type="evidence" value="ECO:0007669"/>
    <property type="project" value="UniProtKB-ARBA"/>
</dbReference>
<dbReference type="PANTHER" id="PTHR21266:SF60">
    <property type="entry name" value="3-KETOSTEROID-9-ALPHA-MONOOXYGENASE, OXYGENASE COMPONENT"/>
    <property type="match status" value="1"/>
</dbReference>
<dbReference type="Pfam" id="PF19112">
    <property type="entry name" value="VanA_C"/>
    <property type="match status" value="1"/>
</dbReference>
<evidence type="ECO:0000256" key="1">
    <source>
        <dbReference type="ARBA" id="ARBA00022714"/>
    </source>
</evidence>
<dbReference type="GO" id="GO:0046872">
    <property type="term" value="F:metal ion binding"/>
    <property type="evidence" value="ECO:0007669"/>
    <property type="project" value="UniProtKB-KW"/>
</dbReference>
<dbReference type="SUPFAM" id="SSF55961">
    <property type="entry name" value="Bet v1-like"/>
    <property type="match status" value="1"/>
</dbReference>
<reference evidence="7 8" key="1">
    <citation type="submission" date="2016-11" db="EMBL/GenBank/DDBJ databases">
        <title>Complete genome sequence of thermophilic cyanobacteria strain Synechococcus sp. PCC6715.</title>
        <authorList>
            <person name="Tang J."/>
            <person name="Daroch M."/>
            <person name="Liang Y."/>
            <person name="Jiang D."/>
            <person name="Shah M."/>
        </authorList>
    </citation>
    <scope>NUCLEOTIDE SEQUENCE [LARGE SCALE GENOMIC DNA]</scope>
    <source>
        <strain evidence="7 8">PCC 6715</strain>
    </source>
</reference>
<evidence type="ECO:0000313" key="8">
    <source>
        <dbReference type="Proteomes" id="UP000231057"/>
    </source>
</evidence>
<name>A0A2D2Q161_PARLV</name>
<keyword evidence="8" id="KW-1185">Reference proteome</keyword>
<dbReference type="KEGG" id="slw:BRW62_05050"/>
<dbReference type="InterPro" id="IPR017941">
    <property type="entry name" value="Rieske_2Fe-2S"/>
</dbReference>
<evidence type="ECO:0000313" key="7">
    <source>
        <dbReference type="EMBL" id="ATS18226.1"/>
    </source>
</evidence>
<keyword evidence="4" id="KW-0408">Iron</keyword>
<evidence type="ECO:0000256" key="4">
    <source>
        <dbReference type="ARBA" id="ARBA00023004"/>
    </source>
</evidence>
<dbReference type="OrthoDB" id="477744at2"/>
<keyword evidence="5" id="KW-0411">Iron-sulfur</keyword>
<keyword evidence="1" id="KW-0001">2Fe-2S</keyword>
<dbReference type="Gene3D" id="2.102.10.10">
    <property type="entry name" value="Rieske [2Fe-2S] iron-sulphur domain"/>
    <property type="match status" value="1"/>
</dbReference>
<evidence type="ECO:0000256" key="2">
    <source>
        <dbReference type="ARBA" id="ARBA00022723"/>
    </source>
</evidence>
<dbReference type="AlphaFoldDB" id="A0A2D2Q161"/>